<feature type="compositionally biased region" description="Basic and acidic residues" evidence="1">
    <location>
        <begin position="345"/>
        <end position="363"/>
    </location>
</feature>
<evidence type="ECO:0000313" key="3">
    <source>
        <dbReference type="EMBL" id="CAB4182952.1"/>
    </source>
</evidence>
<protein>
    <submittedName>
        <fullName evidence="4">Uncharacterized protein</fullName>
    </submittedName>
</protein>
<dbReference type="EMBL" id="LR797032">
    <property type="protein sequence ID" value="CAB4182952.1"/>
    <property type="molecule type" value="Genomic_DNA"/>
</dbReference>
<feature type="region of interest" description="Disordered" evidence="1">
    <location>
        <begin position="22"/>
        <end position="90"/>
    </location>
</feature>
<sequence length="363" mass="39844">MEQVEGAQDTLRDTIQASIAAVTQENEPAEIVTPEPSESSAQRARDEVGRFAKTSADAGQKALTDAKGQPAPVVTEPNEPAAQPIPRPSSWSKEMWPLWDKLNTGAALTAQEARQVAEYNAKRETQFATGVSTYKQIADNAKPLLDAIQPFQEDMQRHGIQAPEMVHRLMSAHKSLSMGSPQEKLQQFATLAQQYGIPLQAFYDQAAQQQYLATPHQPQQQPTQQPPNFEAIIEKTLQQRELNQTIESMQRDTTKYPFFNYVRSTMAQLLETGAANDLDDAYQKSLDAPEHAMLSTAMATQQSQAAEAQRVAAAQTTARIARANTISPRSSTPAVPAASGNGKKSVRESLSEAMEMHRSSARI</sequence>
<evidence type="ECO:0000313" key="2">
    <source>
        <dbReference type="EMBL" id="CAB4171442.1"/>
    </source>
</evidence>
<accession>A0A6J5SK28</accession>
<dbReference type="EMBL" id="LR797401">
    <property type="protein sequence ID" value="CAB4214455.1"/>
    <property type="molecule type" value="Genomic_DNA"/>
</dbReference>
<organism evidence="4">
    <name type="scientific">uncultured Caudovirales phage</name>
    <dbReference type="NCBI Taxonomy" id="2100421"/>
    <lineage>
        <taxon>Viruses</taxon>
        <taxon>Duplodnaviria</taxon>
        <taxon>Heunggongvirae</taxon>
        <taxon>Uroviricota</taxon>
        <taxon>Caudoviricetes</taxon>
        <taxon>Peduoviridae</taxon>
        <taxon>Maltschvirus</taxon>
        <taxon>Maltschvirus maltsch</taxon>
    </lineage>
</organism>
<evidence type="ECO:0000256" key="1">
    <source>
        <dbReference type="SAM" id="MobiDB-lite"/>
    </source>
</evidence>
<feature type="region of interest" description="Disordered" evidence="1">
    <location>
        <begin position="324"/>
        <end position="363"/>
    </location>
</feature>
<evidence type="ECO:0000313" key="4">
    <source>
        <dbReference type="EMBL" id="CAB4214455.1"/>
    </source>
</evidence>
<reference evidence="4" key="1">
    <citation type="submission" date="2020-05" db="EMBL/GenBank/DDBJ databases">
        <authorList>
            <person name="Chiriac C."/>
            <person name="Salcher M."/>
            <person name="Ghai R."/>
            <person name="Kavagutti S V."/>
        </authorList>
    </citation>
    <scope>NUCLEOTIDE SEQUENCE</scope>
</reference>
<evidence type="ECO:0000313" key="5">
    <source>
        <dbReference type="EMBL" id="CAB5228366.1"/>
    </source>
</evidence>
<name>A0A6J5SK28_9CAUD</name>
<proteinExistence type="predicted"/>
<dbReference type="EMBL" id="LR798384">
    <property type="protein sequence ID" value="CAB5228366.1"/>
    <property type="molecule type" value="Genomic_DNA"/>
</dbReference>
<gene>
    <name evidence="3" type="ORF">UFOVP1095_48</name>
    <name evidence="4" type="ORF">UFOVP1452_48</name>
    <name evidence="5" type="ORF">UFOVP1540_25</name>
    <name evidence="2" type="ORF">UFOVP918_48</name>
</gene>
<dbReference type="EMBL" id="LR796867">
    <property type="protein sequence ID" value="CAB4171442.1"/>
    <property type="molecule type" value="Genomic_DNA"/>
</dbReference>